<keyword evidence="2" id="KW-1185">Reference proteome</keyword>
<evidence type="ECO:0000313" key="1">
    <source>
        <dbReference type="EMBL" id="KAH3813200.1"/>
    </source>
</evidence>
<dbReference type="Proteomes" id="UP000828390">
    <property type="component" value="Unassembled WGS sequence"/>
</dbReference>
<evidence type="ECO:0000313" key="2">
    <source>
        <dbReference type="Proteomes" id="UP000828390"/>
    </source>
</evidence>
<accession>A0A9D4JIH6</accession>
<proteinExistence type="predicted"/>
<sequence length="164" mass="18747">MAGDECLSKVAIFIQEGKALRSLWRGTRLAEPVVPDKFTWISHELFQDIELTPIALRHAIQKHILTGRKDITEVLIDIFTGSGQNANTLAALQNQVLDPQYDNANSLIYFDCLATFVDLDIYVVHSESNNECKRNEYKALKLLNIKREIDYNKKTYKFDVNGTK</sequence>
<dbReference type="EMBL" id="JAIWYP010000006">
    <property type="protein sequence ID" value="KAH3813200.1"/>
    <property type="molecule type" value="Genomic_DNA"/>
</dbReference>
<name>A0A9D4JIH6_DREPO</name>
<dbReference type="AlphaFoldDB" id="A0A9D4JIH6"/>
<protein>
    <submittedName>
        <fullName evidence="1">Uncharacterized protein</fullName>
    </submittedName>
</protein>
<gene>
    <name evidence="1" type="ORF">DPMN_141652</name>
</gene>
<reference evidence="1" key="1">
    <citation type="journal article" date="2019" name="bioRxiv">
        <title>The Genome of the Zebra Mussel, Dreissena polymorpha: A Resource for Invasive Species Research.</title>
        <authorList>
            <person name="McCartney M.A."/>
            <person name="Auch B."/>
            <person name="Kono T."/>
            <person name="Mallez S."/>
            <person name="Zhang Y."/>
            <person name="Obille A."/>
            <person name="Becker A."/>
            <person name="Abrahante J.E."/>
            <person name="Garbe J."/>
            <person name="Badalamenti J.P."/>
            <person name="Herman A."/>
            <person name="Mangelson H."/>
            <person name="Liachko I."/>
            <person name="Sullivan S."/>
            <person name="Sone E.D."/>
            <person name="Koren S."/>
            <person name="Silverstein K.A.T."/>
            <person name="Beckman K.B."/>
            <person name="Gohl D.M."/>
        </authorList>
    </citation>
    <scope>NUCLEOTIDE SEQUENCE</scope>
    <source>
        <strain evidence="1">Duluth1</strain>
        <tissue evidence="1">Whole animal</tissue>
    </source>
</reference>
<organism evidence="1 2">
    <name type="scientific">Dreissena polymorpha</name>
    <name type="common">Zebra mussel</name>
    <name type="synonym">Mytilus polymorpha</name>
    <dbReference type="NCBI Taxonomy" id="45954"/>
    <lineage>
        <taxon>Eukaryota</taxon>
        <taxon>Metazoa</taxon>
        <taxon>Spiralia</taxon>
        <taxon>Lophotrochozoa</taxon>
        <taxon>Mollusca</taxon>
        <taxon>Bivalvia</taxon>
        <taxon>Autobranchia</taxon>
        <taxon>Heteroconchia</taxon>
        <taxon>Euheterodonta</taxon>
        <taxon>Imparidentia</taxon>
        <taxon>Neoheterodontei</taxon>
        <taxon>Myida</taxon>
        <taxon>Dreissenoidea</taxon>
        <taxon>Dreissenidae</taxon>
        <taxon>Dreissena</taxon>
    </lineage>
</organism>
<reference evidence="1" key="2">
    <citation type="submission" date="2020-11" db="EMBL/GenBank/DDBJ databases">
        <authorList>
            <person name="McCartney M.A."/>
            <person name="Auch B."/>
            <person name="Kono T."/>
            <person name="Mallez S."/>
            <person name="Becker A."/>
            <person name="Gohl D.M."/>
            <person name="Silverstein K.A.T."/>
            <person name="Koren S."/>
            <person name="Bechman K.B."/>
            <person name="Herman A."/>
            <person name="Abrahante J.E."/>
            <person name="Garbe J."/>
        </authorList>
    </citation>
    <scope>NUCLEOTIDE SEQUENCE</scope>
    <source>
        <strain evidence="1">Duluth1</strain>
        <tissue evidence="1">Whole animal</tissue>
    </source>
</reference>
<comment type="caution">
    <text evidence="1">The sequence shown here is derived from an EMBL/GenBank/DDBJ whole genome shotgun (WGS) entry which is preliminary data.</text>
</comment>